<evidence type="ECO:0000256" key="1">
    <source>
        <dbReference type="ARBA" id="ARBA00004496"/>
    </source>
</evidence>
<comment type="similarity">
    <text evidence="8">Belongs to the ATPase alpha/beta chains family. T3SS ATPase subfamily.</text>
</comment>
<dbReference type="STRING" id="640205.SAMN05216381_3467"/>
<evidence type="ECO:0000313" key="12">
    <source>
        <dbReference type="EMBL" id="SDG22854.1"/>
    </source>
</evidence>
<dbReference type="Pfam" id="PF00006">
    <property type="entry name" value="ATP-synt_ab"/>
    <property type="match status" value="1"/>
</dbReference>
<comment type="subcellular location">
    <subcellularLocation>
        <location evidence="1">Cytoplasm</location>
    </subcellularLocation>
</comment>
<reference evidence="12 13" key="1">
    <citation type="submission" date="2016-10" db="EMBL/GenBank/DDBJ databases">
        <authorList>
            <person name="de Groot N.N."/>
        </authorList>
    </citation>
    <scope>NUCLEOTIDE SEQUENCE [LARGE SCALE GENOMIC DNA]</scope>
    <source>
        <strain evidence="12 13">LMG 25475</strain>
    </source>
</reference>
<organism evidence="12 13">
    <name type="scientific">Phytopseudomonas seleniipraecipitans</name>
    <dbReference type="NCBI Taxonomy" id="640205"/>
    <lineage>
        <taxon>Bacteria</taxon>
        <taxon>Pseudomonadati</taxon>
        <taxon>Pseudomonadota</taxon>
        <taxon>Gammaproteobacteria</taxon>
        <taxon>Pseudomonadales</taxon>
        <taxon>Pseudomonadaceae</taxon>
        <taxon>Phytopseudomonas</taxon>
    </lineage>
</organism>
<evidence type="ECO:0000256" key="7">
    <source>
        <dbReference type="ARBA" id="ARBA00022967"/>
    </source>
</evidence>
<dbReference type="FunFam" id="3.40.50.12240:FF:000002">
    <property type="entry name" value="Flagellum-specific ATP synthase FliI"/>
    <property type="match status" value="1"/>
</dbReference>
<proteinExistence type="inferred from homology"/>
<gene>
    <name evidence="12" type="ORF">SAMN05216381_3467</name>
</gene>
<keyword evidence="4" id="KW-0547">Nucleotide-binding</keyword>
<dbReference type="InterPro" id="IPR004100">
    <property type="entry name" value="ATPase_F1/V1/A1_a/bsu_N"/>
</dbReference>
<dbReference type="SUPFAM" id="SSF52540">
    <property type="entry name" value="P-loop containing nucleoside triphosphate hydrolases"/>
    <property type="match status" value="1"/>
</dbReference>
<dbReference type="InterPro" id="IPR000194">
    <property type="entry name" value="ATPase_F1/V1/A1_a/bsu_nucl-bd"/>
</dbReference>
<dbReference type="InterPro" id="IPR003593">
    <property type="entry name" value="AAA+_ATPase"/>
</dbReference>
<protein>
    <recommendedName>
        <fullName evidence="9">protein-secreting ATPase</fullName>
        <ecNumber evidence="9">7.4.2.8</ecNumber>
    </recommendedName>
</protein>
<dbReference type="GO" id="GO:0046933">
    <property type="term" value="F:proton-transporting ATP synthase activity, rotational mechanism"/>
    <property type="evidence" value="ECO:0007669"/>
    <property type="project" value="TreeGrafter"/>
</dbReference>
<dbReference type="InterPro" id="IPR005714">
    <property type="entry name" value="ATPase_T3SS_FliI/YscN"/>
</dbReference>
<dbReference type="GO" id="GO:0008564">
    <property type="term" value="F:protein-exporting ATPase activity"/>
    <property type="evidence" value="ECO:0007669"/>
    <property type="project" value="UniProtKB-EC"/>
</dbReference>
<comment type="catalytic activity">
    <reaction evidence="10">
        <text>ATP + H2O + cellular proteinSide 1 = ADP + phosphate + cellular proteinSide 2.</text>
        <dbReference type="EC" id="7.4.2.8"/>
    </reaction>
</comment>
<evidence type="ECO:0000259" key="11">
    <source>
        <dbReference type="SMART" id="SM00382"/>
    </source>
</evidence>
<dbReference type="CDD" id="cd18117">
    <property type="entry name" value="ATP-synt_flagellum-secretory_path_III_N"/>
    <property type="match status" value="1"/>
</dbReference>
<evidence type="ECO:0000256" key="10">
    <source>
        <dbReference type="ARBA" id="ARBA00034006"/>
    </source>
</evidence>
<evidence type="ECO:0000256" key="6">
    <source>
        <dbReference type="ARBA" id="ARBA00022927"/>
    </source>
</evidence>
<dbReference type="SMART" id="SM00382">
    <property type="entry name" value="AAA"/>
    <property type="match status" value="1"/>
</dbReference>
<dbReference type="PROSITE" id="PS00152">
    <property type="entry name" value="ATPASE_ALPHA_BETA"/>
    <property type="match status" value="1"/>
</dbReference>
<dbReference type="EMBL" id="FNBM01000008">
    <property type="protein sequence ID" value="SDG22854.1"/>
    <property type="molecule type" value="Genomic_DNA"/>
</dbReference>
<dbReference type="GO" id="GO:0005737">
    <property type="term" value="C:cytoplasm"/>
    <property type="evidence" value="ECO:0007669"/>
    <property type="project" value="UniProtKB-SubCell"/>
</dbReference>
<dbReference type="Pfam" id="PF02874">
    <property type="entry name" value="ATP-synt_ab_N"/>
    <property type="match status" value="1"/>
</dbReference>
<evidence type="ECO:0000256" key="4">
    <source>
        <dbReference type="ARBA" id="ARBA00022741"/>
    </source>
</evidence>
<feature type="domain" description="AAA+ ATPase" evidence="11">
    <location>
        <begin position="162"/>
        <end position="343"/>
    </location>
</feature>
<dbReference type="NCBIfam" id="TIGR01026">
    <property type="entry name" value="fliI_yscN"/>
    <property type="match status" value="1"/>
</dbReference>
<dbReference type="InterPro" id="IPR050053">
    <property type="entry name" value="ATPase_alpha/beta_chains"/>
</dbReference>
<keyword evidence="6" id="KW-0653">Protein transport</keyword>
<keyword evidence="2" id="KW-0813">Transport</keyword>
<dbReference type="InterPro" id="IPR027417">
    <property type="entry name" value="P-loop_NTPase"/>
</dbReference>
<dbReference type="GO" id="GO:0030254">
    <property type="term" value="P:protein secretion by the type III secretion system"/>
    <property type="evidence" value="ECO:0007669"/>
    <property type="project" value="InterPro"/>
</dbReference>
<dbReference type="OrthoDB" id="9148544at2"/>
<dbReference type="AlphaFoldDB" id="A0A1G7SJ01"/>
<dbReference type="PANTHER" id="PTHR15184">
    <property type="entry name" value="ATP SYNTHASE"/>
    <property type="match status" value="1"/>
</dbReference>
<evidence type="ECO:0000256" key="3">
    <source>
        <dbReference type="ARBA" id="ARBA00022490"/>
    </source>
</evidence>
<evidence type="ECO:0000256" key="2">
    <source>
        <dbReference type="ARBA" id="ARBA00022448"/>
    </source>
</evidence>
<dbReference type="EC" id="7.4.2.8" evidence="9"/>
<accession>A0A1G7SJ01</accession>
<keyword evidence="3" id="KW-0963">Cytoplasm</keyword>
<dbReference type="GO" id="GO:0030257">
    <property type="term" value="C:type III protein secretion system complex"/>
    <property type="evidence" value="ECO:0007669"/>
    <property type="project" value="InterPro"/>
</dbReference>
<dbReference type="PANTHER" id="PTHR15184:SF9">
    <property type="entry name" value="SPI-1 TYPE 3 SECRETION SYSTEM ATPASE"/>
    <property type="match status" value="1"/>
</dbReference>
<keyword evidence="5" id="KW-0067">ATP-binding</keyword>
<dbReference type="CDD" id="cd01136">
    <property type="entry name" value="ATPase_flagellum-secretory_path_III"/>
    <property type="match status" value="1"/>
</dbReference>
<sequence>MSAALSDLLPTLSARLEDAQPRPLRGRIRSIRGTLIQASVPNVGIGELCRLSDPATGRVLTAEVVGFEGDEAILSPVGSLEGLSTRTEIVATGENQSVLVGDALLGRVIGPLGDCLDGGPPVSGLQRYPLQADPPAPFSRQLIEEPMPLGIRAIDGLLTVARGQRMGIFGEPGVGKSSLLASIVRRSEAQVIVIGLIGERGREVRELLDVHLGAEARARTVAVVATSDRPATERVKAALVATAHAEYHRDQGRHVLLLLDSLTRFARAQREIGLAIGEPPTRRGYPPSLFSALPRLLERSGPAANGSITALYTVLTEGDASLDPVAEEVRSILDGHLVLSAELAQRNHFPAIDVLQSRSRLMDRVVEPEQRQLAGHLRALMARHAEIELLVRTGDYVAGSDPLADEAISRQAAIEQFLRQDAAEPSSFNDTQSALRKVLA</sequence>
<evidence type="ECO:0000256" key="9">
    <source>
        <dbReference type="ARBA" id="ARBA00024382"/>
    </source>
</evidence>
<evidence type="ECO:0000256" key="5">
    <source>
        <dbReference type="ARBA" id="ARBA00022840"/>
    </source>
</evidence>
<evidence type="ECO:0000256" key="8">
    <source>
        <dbReference type="ARBA" id="ARBA00024342"/>
    </source>
</evidence>
<dbReference type="RefSeq" id="WP_092370357.1">
    <property type="nucleotide sequence ID" value="NZ_FNBM01000008.1"/>
</dbReference>
<dbReference type="Pfam" id="PF18269">
    <property type="entry name" value="T3SS_ATPase_C"/>
    <property type="match status" value="1"/>
</dbReference>
<evidence type="ECO:0000313" key="13">
    <source>
        <dbReference type="Proteomes" id="UP000243378"/>
    </source>
</evidence>
<keyword evidence="7" id="KW-1278">Translocase</keyword>
<dbReference type="Proteomes" id="UP000243378">
    <property type="component" value="Unassembled WGS sequence"/>
</dbReference>
<dbReference type="GO" id="GO:0016887">
    <property type="term" value="F:ATP hydrolysis activity"/>
    <property type="evidence" value="ECO:0007669"/>
    <property type="project" value="InterPro"/>
</dbReference>
<dbReference type="InterPro" id="IPR040627">
    <property type="entry name" value="T3SS_ATPase_C"/>
</dbReference>
<name>A0A1G7SJ01_9GAMM</name>
<dbReference type="GO" id="GO:0005524">
    <property type="term" value="F:ATP binding"/>
    <property type="evidence" value="ECO:0007669"/>
    <property type="project" value="UniProtKB-KW"/>
</dbReference>
<dbReference type="Gene3D" id="3.40.50.12240">
    <property type="match status" value="1"/>
</dbReference>
<dbReference type="InterPro" id="IPR020003">
    <property type="entry name" value="ATPase_a/bsu_AS"/>
</dbReference>